<keyword evidence="1" id="KW-0004">4Fe-4S</keyword>
<protein>
    <submittedName>
        <fullName evidence="9">Precorrin-3B synthase</fullName>
        <ecNumber evidence="9">1.14.13.83</ecNumber>
    </submittedName>
</protein>
<feature type="region of interest" description="Disordered" evidence="7">
    <location>
        <begin position="441"/>
        <end position="477"/>
    </location>
</feature>
<dbReference type="InterPro" id="IPR051329">
    <property type="entry name" value="NIR_SIR_4Fe-4S"/>
</dbReference>
<feature type="region of interest" description="Disordered" evidence="7">
    <location>
        <begin position="257"/>
        <end position="278"/>
    </location>
</feature>
<keyword evidence="5" id="KW-0408">Iron</keyword>
<dbReference type="InterPro" id="IPR005117">
    <property type="entry name" value="NiRdtase/SiRdtase_haem-b_fer"/>
</dbReference>
<evidence type="ECO:0000256" key="7">
    <source>
        <dbReference type="SAM" id="MobiDB-lite"/>
    </source>
</evidence>
<dbReference type="Gene3D" id="3.30.413.10">
    <property type="entry name" value="Sulfite Reductase Hemoprotein, domain 1"/>
    <property type="match status" value="1"/>
</dbReference>
<dbReference type="SUPFAM" id="SSF55124">
    <property type="entry name" value="Nitrite/Sulfite reductase N-terminal domain-like"/>
    <property type="match status" value="2"/>
</dbReference>
<feature type="domain" description="Nitrite/Sulfite reductase ferredoxin-like" evidence="8">
    <location>
        <begin position="55"/>
        <end position="114"/>
    </location>
</feature>
<evidence type="ECO:0000259" key="8">
    <source>
        <dbReference type="Pfam" id="PF03460"/>
    </source>
</evidence>
<evidence type="ECO:0000313" key="10">
    <source>
        <dbReference type="Proteomes" id="UP001551482"/>
    </source>
</evidence>
<keyword evidence="2" id="KW-0349">Heme</keyword>
<evidence type="ECO:0000313" key="9">
    <source>
        <dbReference type="EMBL" id="MEU8136383.1"/>
    </source>
</evidence>
<dbReference type="Pfam" id="PF03460">
    <property type="entry name" value="NIR_SIR_ferr"/>
    <property type="match status" value="1"/>
</dbReference>
<reference evidence="9 10" key="1">
    <citation type="submission" date="2024-06" db="EMBL/GenBank/DDBJ databases">
        <title>The Natural Products Discovery Center: Release of the First 8490 Sequenced Strains for Exploring Actinobacteria Biosynthetic Diversity.</title>
        <authorList>
            <person name="Kalkreuter E."/>
            <person name="Kautsar S.A."/>
            <person name="Yang D."/>
            <person name="Bader C.D."/>
            <person name="Teijaro C.N."/>
            <person name="Fluegel L."/>
            <person name="Davis C.M."/>
            <person name="Simpson J.R."/>
            <person name="Lauterbach L."/>
            <person name="Steele A.D."/>
            <person name="Gui C."/>
            <person name="Meng S."/>
            <person name="Li G."/>
            <person name="Viehrig K."/>
            <person name="Ye F."/>
            <person name="Su P."/>
            <person name="Kiefer A.F."/>
            <person name="Nichols A."/>
            <person name="Cepeda A.J."/>
            <person name="Yan W."/>
            <person name="Fan B."/>
            <person name="Jiang Y."/>
            <person name="Adhikari A."/>
            <person name="Zheng C.-J."/>
            <person name="Schuster L."/>
            <person name="Cowan T.M."/>
            <person name="Smanski M.J."/>
            <person name="Chevrette M.G."/>
            <person name="De Carvalho L.P.S."/>
            <person name="Shen B."/>
        </authorList>
    </citation>
    <scope>NUCLEOTIDE SEQUENCE [LARGE SCALE GENOMIC DNA]</scope>
    <source>
        <strain evidence="9 10">NPDC048946</strain>
    </source>
</reference>
<evidence type="ECO:0000256" key="6">
    <source>
        <dbReference type="ARBA" id="ARBA00023014"/>
    </source>
</evidence>
<keyword evidence="3" id="KW-0479">Metal-binding</keyword>
<dbReference type="NCBIfam" id="TIGR02435">
    <property type="entry name" value="CobG"/>
    <property type="match status" value="1"/>
</dbReference>
<proteinExistence type="predicted"/>
<dbReference type="SUPFAM" id="SSF56014">
    <property type="entry name" value="Nitrite and sulphite reductase 4Fe-4S domain-like"/>
    <property type="match status" value="2"/>
</dbReference>
<dbReference type="GO" id="GO:0043818">
    <property type="term" value="F:precorrin-3B synthase activity"/>
    <property type="evidence" value="ECO:0007669"/>
    <property type="project" value="UniProtKB-EC"/>
</dbReference>
<evidence type="ECO:0000256" key="5">
    <source>
        <dbReference type="ARBA" id="ARBA00023004"/>
    </source>
</evidence>
<dbReference type="InterPro" id="IPR045854">
    <property type="entry name" value="NO2/SO3_Rdtase_4Fe4S_sf"/>
</dbReference>
<organism evidence="9 10">
    <name type="scientific">Streptodolium elevatio</name>
    <dbReference type="NCBI Taxonomy" id="3157996"/>
    <lineage>
        <taxon>Bacteria</taxon>
        <taxon>Bacillati</taxon>
        <taxon>Actinomycetota</taxon>
        <taxon>Actinomycetes</taxon>
        <taxon>Kitasatosporales</taxon>
        <taxon>Streptomycetaceae</taxon>
        <taxon>Streptodolium</taxon>
    </lineage>
</organism>
<dbReference type="RefSeq" id="WP_358356857.1">
    <property type="nucleotide sequence ID" value="NZ_JBEZFP010000062.1"/>
</dbReference>
<gene>
    <name evidence="9" type="primary">cobG</name>
    <name evidence="9" type="ORF">AB0C36_23095</name>
</gene>
<evidence type="ECO:0000256" key="2">
    <source>
        <dbReference type="ARBA" id="ARBA00022617"/>
    </source>
</evidence>
<evidence type="ECO:0000256" key="1">
    <source>
        <dbReference type="ARBA" id="ARBA00022485"/>
    </source>
</evidence>
<accession>A0ABV3DKU2</accession>
<keyword evidence="6" id="KW-0411">Iron-sulfur</keyword>
<comment type="caution">
    <text evidence="9">The sequence shown here is derived from an EMBL/GenBank/DDBJ whole genome shotgun (WGS) entry which is preliminary data.</text>
</comment>
<keyword evidence="10" id="KW-1185">Reference proteome</keyword>
<evidence type="ECO:0000256" key="3">
    <source>
        <dbReference type="ARBA" id="ARBA00022723"/>
    </source>
</evidence>
<dbReference type="EC" id="1.14.13.83" evidence="9"/>
<dbReference type="InterPro" id="IPR036136">
    <property type="entry name" value="Nit/Sulf_reduc_fer-like_dom_sf"/>
</dbReference>
<dbReference type="EMBL" id="JBEZFP010000062">
    <property type="protein sequence ID" value="MEU8136383.1"/>
    <property type="molecule type" value="Genomic_DNA"/>
</dbReference>
<dbReference type="PANTHER" id="PTHR32439:SF9">
    <property type="entry name" value="BLR3264 PROTEIN"/>
    <property type="match status" value="1"/>
</dbReference>
<evidence type="ECO:0000256" key="4">
    <source>
        <dbReference type="ARBA" id="ARBA00023002"/>
    </source>
</evidence>
<dbReference type="Proteomes" id="UP001551482">
    <property type="component" value="Unassembled WGS sequence"/>
</dbReference>
<dbReference type="Gene3D" id="3.90.480.10">
    <property type="entry name" value="Sulfite Reductase Hemoprotein,Domain 2"/>
    <property type="match status" value="1"/>
</dbReference>
<feature type="region of interest" description="Disordered" evidence="7">
    <location>
        <begin position="1"/>
        <end position="35"/>
    </location>
</feature>
<name>A0ABV3DKU2_9ACTN</name>
<dbReference type="PANTHER" id="PTHR32439">
    <property type="entry name" value="FERREDOXIN--NITRITE REDUCTASE, CHLOROPLASTIC"/>
    <property type="match status" value="1"/>
</dbReference>
<dbReference type="InterPro" id="IPR012798">
    <property type="entry name" value="Cbl_synth_CobG-like"/>
</dbReference>
<keyword evidence="4 9" id="KW-0560">Oxidoreductase</keyword>
<sequence length="477" mass="48049">MDSMAGSPGAAAARPIEPPADGSPTTTGASGVVPGRVRQRADACPGTVDAAPADDGLVARVRLPGGRISPAQLTELAAVAATLGTGSVDLTARANVQVRGLSADGVGELGRRLARAGLLPSPTHDRVRNIVASPFAGRAPGALVDGDELVTSLDAALCADPELASLSGRFQFAVDDGTLPVATARHDVALVAVAPGVVALRVAGVDTGLYGTSPHEAVTLATAAARAFVRASEASGAWHVRELPGGAEELVAALGGGPVRSHESDGASHGGPAPRTRQKRVAVGVLPQADGRLGISALVPLGRLTQAHLAVLAGFGAHGFRLRIAPWRGVVVGDVPEVEGREVGGREVGVREVGVREVVAALDAVGLPSDPGSPWLGVSACSGLGECRRAGADVRSLARDFVARRSHDDGTAVHFAACERGCGRPSGASLVLADGAFAETDAETDADADAATMPGVSPTRSEPPYPAHLERSSWTTG</sequence>